<evidence type="ECO:0000313" key="2">
    <source>
        <dbReference type="EMBL" id="GCE94779.1"/>
    </source>
</evidence>
<organism evidence="2 3">
    <name type="scientific">Limnospira platensis NIES-46</name>
    <dbReference type="NCBI Taxonomy" id="1236695"/>
    <lineage>
        <taxon>Bacteria</taxon>
        <taxon>Bacillati</taxon>
        <taxon>Cyanobacteriota</taxon>
        <taxon>Cyanophyceae</taxon>
        <taxon>Oscillatoriophycideae</taxon>
        <taxon>Oscillatoriales</taxon>
        <taxon>Sirenicapillariaceae</taxon>
        <taxon>Limnospira</taxon>
    </lineage>
</organism>
<dbReference type="Gene3D" id="3.60.21.10">
    <property type="match status" value="1"/>
</dbReference>
<evidence type="ECO:0000259" key="1">
    <source>
        <dbReference type="Pfam" id="PF00149"/>
    </source>
</evidence>
<reference evidence="2 3" key="1">
    <citation type="journal article" date="2019" name="J Genomics">
        <title>The Draft Genome of a Hydrogen-producing Cyanobacterium, Arthrospira platensis NIES-46.</title>
        <authorList>
            <person name="Suzuki S."/>
            <person name="Yamaguchi H."/>
            <person name="Kawachi M."/>
        </authorList>
    </citation>
    <scope>NUCLEOTIDE SEQUENCE [LARGE SCALE GENOMIC DNA]</scope>
    <source>
        <strain evidence="2 3">NIES-46</strain>
    </source>
</reference>
<name>A0A5M3TBM4_LIMPL</name>
<dbReference type="GeneID" id="301683664"/>
<comment type="caution">
    <text evidence="2">The sequence shown here is derived from an EMBL/GenBank/DDBJ whole genome shotgun (WGS) entry which is preliminary data.</text>
</comment>
<dbReference type="InterPro" id="IPR004843">
    <property type="entry name" value="Calcineurin-like_PHP"/>
</dbReference>
<dbReference type="Proteomes" id="UP000326169">
    <property type="component" value="Unassembled WGS sequence"/>
</dbReference>
<dbReference type="RefSeq" id="WP_006618302.1">
    <property type="nucleotide sequence ID" value="NZ_BIMW01000106.1"/>
</dbReference>
<dbReference type="CDD" id="cd00144">
    <property type="entry name" value="MPP_PPP_family"/>
    <property type="match status" value="1"/>
</dbReference>
<dbReference type="Pfam" id="PF00149">
    <property type="entry name" value="Metallophos"/>
    <property type="match status" value="1"/>
</dbReference>
<gene>
    <name evidence="2" type="ORF">NIES46_28390</name>
</gene>
<sequence length="253" mass="28998">MSKRRIVIGDIHGHYKGMMALLDKVAPNSDDEVYFLGDLIDRGPKSAQVVEFVKNSPYKCLMGNHEQLMLEALPEVGRNQQAWQAWLYSGGQTTVASYQEAEIIPRDHLHWMRSLPLFLDLGDTWLVHAGVNPRRPIEQQTASDFCWIRKEFHSIPKPYFDKKQIIIGHTITFTFDGVEPGNLVQGQGWLGIDTGVYHAKSGWLTALELDTNTVYQVNALHYKFRVLPLEEIVTTLKRPSIFDKLRYVRPQAH</sequence>
<feature type="domain" description="Calcineurin-like phosphoesterase" evidence="1">
    <location>
        <begin position="6"/>
        <end position="170"/>
    </location>
</feature>
<protein>
    <submittedName>
        <fullName evidence="2">Serine/threonine protein phosphatase</fullName>
    </submittedName>
</protein>
<dbReference type="PANTHER" id="PTHR42850">
    <property type="entry name" value="METALLOPHOSPHOESTERASE"/>
    <property type="match status" value="1"/>
</dbReference>
<dbReference type="SUPFAM" id="SSF56300">
    <property type="entry name" value="Metallo-dependent phosphatases"/>
    <property type="match status" value="1"/>
</dbReference>
<dbReference type="EMBL" id="BIMW01000106">
    <property type="protein sequence ID" value="GCE94779.1"/>
    <property type="molecule type" value="Genomic_DNA"/>
</dbReference>
<dbReference type="InterPro" id="IPR029052">
    <property type="entry name" value="Metallo-depent_PP-like"/>
</dbReference>
<keyword evidence="3" id="KW-1185">Reference proteome</keyword>
<dbReference type="InterPro" id="IPR050126">
    <property type="entry name" value="Ap4A_hydrolase"/>
</dbReference>
<proteinExistence type="predicted"/>
<dbReference type="PANTHER" id="PTHR42850:SF4">
    <property type="entry name" value="ZINC-DEPENDENT ENDOPOLYPHOSPHATASE"/>
    <property type="match status" value="1"/>
</dbReference>
<evidence type="ECO:0000313" key="3">
    <source>
        <dbReference type="Proteomes" id="UP000326169"/>
    </source>
</evidence>
<accession>A0A5M3TBM4</accession>